<dbReference type="Gene3D" id="3.90.1300.10">
    <property type="entry name" value="Amidase signature (AS) domain"/>
    <property type="match status" value="1"/>
</dbReference>
<proteinExistence type="predicted"/>
<dbReference type="SUPFAM" id="SSF75304">
    <property type="entry name" value="Amidase signature (AS) enzymes"/>
    <property type="match status" value="1"/>
</dbReference>
<dbReference type="Proteomes" id="UP000799291">
    <property type="component" value="Unassembled WGS sequence"/>
</dbReference>
<evidence type="ECO:0008006" key="3">
    <source>
        <dbReference type="Google" id="ProtNLM"/>
    </source>
</evidence>
<sequence length="274" mass="31203">MVSKVMIKCGCKAQMLCQEFSLGEDHFLAMWPQHFAVSGLSAPSLLTVITYNNPGPVSFKWITQTIHDFFENDVFRSEFFRAVLFTHSATQLDVTSKTELYLRLIGYRFIATQRTEKSEAQIASGPYFYADKNLHPAWKLYEDTHGAFLHTLIVNVNGWRVAVKDSFEIENIRTSACNQAFYEPYPPRTKTAACIQDIYDAGAVVVDTTKLASFAATEEPMKCINWQAPWNPRADGYQSPTGCSQWKWSAPRSLEWVLRNATFSWALVPRRPFG</sequence>
<dbReference type="OrthoDB" id="5423360at2759"/>
<dbReference type="EMBL" id="MU005571">
    <property type="protein sequence ID" value="KAF2690061.1"/>
    <property type="molecule type" value="Genomic_DNA"/>
</dbReference>
<protein>
    <recommendedName>
        <fullName evidence="3">Amidase domain-containing protein</fullName>
    </recommendedName>
</protein>
<name>A0A6G1JIJ1_9PLEO</name>
<accession>A0A6G1JIJ1</accession>
<evidence type="ECO:0000313" key="1">
    <source>
        <dbReference type="EMBL" id="KAF2690061.1"/>
    </source>
</evidence>
<evidence type="ECO:0000313" key="2">
    <source>
        <dbReference type="Proteomes" id="UP000799291"/>
    </source>
</evidence>
<dbReference type="AlphaFoldDB" id="A0A6G1JIJ1"/>
<keyword evidence="2" id="KW-1185">Reference proteome</keyword>
<reference evidence="1" key="1">
    <citation type="journal article" date="2020" name="Stud. Mycol.">
        <title>101 Dothideomycetes genomes: a test case for predicting lifestyles and emergence of pathogens.</title>
        <authorList>
            <person name="Haridas S."/>
            <person name="Albert R."/>
            <person name="Binder M."/>
            <person name="Bloem J."/>
            <person name="Labutti K."/>
            <person name="Salamov A."/>
            <person name="Andreopoulos B."/>
            <person name="Baker S."/>
            <person name="Barry K."/>
            <person name="Bills G."/>
            <person name="Bluhm B."/>
            <person name="Cannon C."/>
            <person name="Castanera R."/>
            <person name="Culley D."/>
            <person name="Daum C."/>
            <person name="Ezra D."/>
            <person name="Gonzalez J."/>
            <person name="Henrissat B."/>
            <person name="Kuo A."/>
            <person name="Liang C."/>
            <person name="Lipzen A."/>
            <person name="Lutzoni F."/>
            <person name="Magnuson J."/>
            <person name="Mondo S."/>
            <person name="Nolan M."/>
            <person name="Ohm R."/>
            <person name="Pangilinan J."/>
            <person name="Park H.-J."/>
            <person name="Ramirez L."/>
            <person name="Alfaro M."/>
            <person name="Sun H."/>
            <person name="Tritt A."/>
            <person name="Yoshinaga Y."/>
            <person name="Zwiers L.-H."/>
            <person name="Turgeon B."/>
            <person name="Goodwin S."/>
            <person name="Spatafora J."/>
            <person name="Crous P."/>
            <person name="Grigoriev I."/>
        </authorList>
    </citation>
    <scope>NUCLEOTIDE SEQUENCE</scope>
    <source>
        <strain evidence="1">CBS 122367</strain>
    </source>
</reference>
<organism evidence="1 2">
    <name type="scientific">Lentithecium fluviatile CBS 122367</name>
    <dbReference type="NCBI Taxonomy" id="1168545"/>
    <lineage>
        <taxon>Eukaryota</taxon>
        <taxon>Fungi</taxon>
        <taxon>Dikarya</taxon>
        <taxon>Ascomycota</taxon>
        <taxon>Pezizomycotina</taxon>
        <taxon>Dothideomycetes</taxon>
        <taxon>Pleosporomycetidae</taxon>
        <taxon>Pleosporales</taxon>
        <taxon>Massarineae</taxon>
        <taxon>Lentitheciaceae</taxon>
        <taxon>Lentithecium</taxon>
    </lineage>
</organism>
<gene>
    <name evidence="1" type="ORF">K458DRAFT_399451</name>
</gene>
<dbReference type="InterPro" id="IPR036928">
    <property type="entry name" value="AS_sf"/>
</dbReference>